<dbReference type="PANTHER" id="PTHR48081:SF8">
    <property type="entry name" value="ALPHA_BETA HYDROLASE FOLD-3 DOMAIN-CONTAINING PROTEIN-RELATED"/>
    <property type="match status" value="1"/>
</dbReference>
<dbReference type="OrthoDB" id="433474at2759"/>
<dbReference type="Proteomes" id="UP001150904">
    <property type="component" value="Unassembled WGS sequence"/>
</dbReference>
<evidence type="ECO:0000256" key="1">
    <source>
        <dbReference type="ARBA" id="ARBA00022801"/>
    </source>
</evidence>
<dbReference type="GO" id="GO:0017000">
    <property type="term" value="P:antibiotic biosynthetic process"/>
    <property type="evidence" value="ECO:0007669"/>
    <property type="project" value="UniProtKB-ARBA"/>
</dbReference>
<reference evidence="3" key="1">
    <citation type="submission" date="2022-12" db="EMBL/GenBank/DDBJ databases">
        <authorList>
            <person name="Petersen C."/>
        </authorList>
    </citation>
    <scope>NUCLEOTIDE SEQUENCE</scope>
    <source>
        <strain evidence="3">IBT 15544</strain>
    </source>
</reference>
<dbReference type="GO" id="GO:0016787">
    <property type="term" value="F:hydrolase activity"/>
    <property type="evidence" value="ECO:0007669"/>
    <property type="project" value="UniProtKB-KW"/>
</dbReference>
<dbReference type="EMBL" id="JAPQKR010000005">
    <property type="protein sequence ID" value="KAJ5216060.1"/>
    <property type="molecule type" value="Genomic_DNA"/>
</dbReference>
<dbReference type="GeneID" id="83176830"/>
<gene>
    <name evidence="3" type="ORF">N7498_002467</name>
</gene>
<protein>
    <submittedName>
        <fullName evidence="3">Alpha/beta hydrolase fold-3</fullName>
    </submittedName>
</protein>
<sequence>MASNPTLPTLPTREALAKEARKYRSLNSIMSWLDRYIAWPLPPRPSLILTIPSKTSQVPGEIQLYFFTAPAGVTDGRADNLSAKRPVLINFHGGGFSIGHPLDDARWFGAVLHAHTGAVVVSVGYRVAPEHPFPIAIEDGTDAILWLWENAVKYNLDPDRFAISGFSSGGNLAFTVPLRLHEELEKRHVAKTVRLAGIVAFYPAVDWTKTRDERDATNPIAPRKSMIPQSVFKFFDSSYLAPENLPRKPGSEEIDIAHPYLSPGLTPASLLLAAYPPIVAIYTCGWDQLLVEGNKFRERLQRFVDEGAMIHVGGTVIEDVVHGFDKKPCLFMGNPKRDQMYEDAIKQLEIMWEIKDLCRGSDLSDRSDRS</sequence>
<dbReference type="InterPro" id="IPR013094">
    <property type="entry name" value="AB_hydrolase_3"/>
</dbReference>
<reference evidence="3" key="2">
    <citation type="journal article" date="2023" name="IMA Fungus">
        <title>Comparative genomic study of the Penicillium genus elucidates a diverse pangenome and 15 lateral gene transfer events.</title>
        <authorList>
            <person name="Petersen C."/>
            <person name="Sorensen T."/>
            <person name="Nielsen M.R."/>
            <person name="Sondergaard T.E."/>
            <person name="Sorensen J.L."/>
            <person name="Fitzpatrick D.A."/>
            <person name="Frisvad J.C."/>
            <person name="Nielsen K.L."/>
        </authorList>
    </citation>
    <scope>NUCLEOTIDE SEQUENCE</scope>
    <source>
        <strain evidence="3">IBT 15544</strain>
    </source>
</reference>
<feature type="domain" description="Alpha/beta hydrolase fold-3" evidence="2">
    <location>
        <begin position="88"/>
        <end position="324"/>
    </location>
</feature>
<organism evidence="3 4">
    <name type="scientific">Penicillium cinerascens</name>
    <dbReference type="NCBI Taxonomy" id="70096"/>
    <lineage>
        <taxon>Eukaryota</taxon>
        <taxon>Fungi</taxon>
        <taxon>Dikarya</taxon>
        <taxon>Ascomycota</taxon>
        <taxon>Pezizomycotina</taxon>
        <taxon>Eurotiomycetes</taxon>
        <taxon>Eurotiomycetidae</taxon>
        <taxon>Eurotiales</taxon>
        <taxon>Aspergillaceae</taxon>
        <taxon>Penicillium</taxon>
    </lineage>
</organism>
<evidence type="ECO:0000259" key="2">
    <source>
        <dbReference type="Pfam" id="PF07859"/>
    </source>
</evidence>
<dbReference type="GO" id="GO:0072330">
    <property type="term" value="P:monocarboxylic acid biosynthetic process"/>
    <property type="evidence" value="ECO:0007669"/>
    <property type="project" value="UniProtKB-ARBA"/>
</dbReference>
<keyword evidence="4" id="KW-1185">Reference proteome</keyword>
<dbReference type="Gene3D" id="3.40.50.1820">
    <property type="entry name" value="alpha/beta hydrolase"/>
    <property type="match status" value="1"/>
</dbReference>
<evidence type="ECO:0000313" key="3">
    <source>
        <dbReference type="EMBL" id="KAJ5216060.1"/>
    </source>
</evidence>
<proteinExistence type="predicted"/>
<name>A0A9W9NA21_9EURO</name>
<dbReference type="PANTHER" id="PTHR48081">
    <property type="entry name" value="AB HYDROLASE SUPERFAMILY PROTEIN C4A8.06C"/>
    <property type="match status" value="1"/>
</dbReference>
<keyword evidence="1 3" id="KW-0378">Hydrolase</keyword>
<dbReference type="RefSeq" id="XP_058311873.1">
    <property type="nucleotide sequence ID" value="XM_058449529.1"/>
</dbReference>
<evidence type="ECO:0000313" key="4">
    <source>
        <dbReference type="Proteomes" id="UP001150904"/>
    </source>
</evidence>
<accession>A0A9W9NA21</accession>
<dbReference type="InterPro" id="IPR029058">
    <property type="entry name" value="AB_hydrolase_fold"/>
</dbReference>
<dbReference type="AlphaFoldDB" id="A0A9W9NA21"/>
<comment type="caution">
    <text evidence="3">The sequence shown here is derived from an EMBL/GenBank/DDBJ whole genome shotgun (WGS) entry which is preliminary data.</text>
</comment>
<dbReference type="InterPro" id="IPR050300">
    <property type="entry name" value="GDXG_lipolytic_enzyme"/>
</dbReference>
<dbReference type="SUPFAM" id="SSF53474">
    <property type="entry name" value="alpha/beta-Hydrolases"/>
    <property type="match status" value="1"/>
</dbReference>
<dbReference type="Pfam" id="PF07859">
    <property type="entry name" value="Abhydrolase_3"/>
    <property type="match status" value="1"/>
</dbReference>